<dbReference type="GO" id="GO:0004745">
    <property type="term" value="F:all-trans-retinol dehydrogenase (NAD+) activity"/>
    <property type="evidence" value="ECO:0007669"/>
    <property type="project" value="TreeGrafter"/>
</dbReference>
<reference evidence="8" key="1">
    <citation type="submission" date="2025-08" db="UniProtKB">
        <authorList>
            <consortium name="Ensembl"/>
        </authorList>
    </citation>
    <scope>IDENTIFICATION</scope>
</reference>
<dbReference type="InterPro" id="IPR013149">
    <property type="entry name" value="ADH-like_C"/>
</dbReference>
<dbReference type="PROSITE" id="PS00059">
    <property type="entry name" value="ADH_ZINC"/>
    <property type="match status" value="1"/>
</dbReference>
<evidence type="ECO:0000259" key="6">
    <source>
        <dbReference type="Pfam" id="PF00107"/>
    </source>
</evidence>
<dbReference type="SUPFAM" id="SSF50129">
    <property type="entry name" value="GroES-like"/>
    <property type="match status" value="2"/>
</dbReference>
<dbReference type="Proteomes" id="UP000694569">
    <property type="component" value="Unplaced"/>
</dbReference>
<reference evidence="8" key="2">
    <citation type="submission" date="2025-09" db="UniProtKB">
        <authorList>
            <consortium name="Ensembl"/>
        </authorList>
    </citation>
    <scope>IDENTIFICATION</scope>
</reference>
<dbReference type="Ensembl" id="ENSLLET00000017704.1">
    <property type="protein sequence ID" value="ENSLLEP00000017057.1"/>
    <property type="gene ID" value="ENSLLEG00000010794.1"/>
</dbReference>
<dbReference type="InterPro" id="IPR002328">
    <property type="entry name" value="ADH_Zn_CS"/>
</dbReference>
<evidence type="ECO:0000256" key="3">
    <source>
        <dbReference type="ARBA" id="ARBA00022833"/>
    </source>
</evidence>
<evidence type="ECO:0000259" key="7">
    <source>
        <dbReference type="Pfam" id="PF08240"/>
    </source>
</evidence>
<evidence type="ECO:0000256" key="4">
    <source>
        <dbReference type="ARBA" id="ARBA00023002"/>
    </source>
</evidence>
<name>A0A8C5MP05_9ANUR</name>
<dbReference type="GeneTree" id="ENSGT00940000164026"/>
<feature type="domain" description="Alcohol dehydrogenase-like C-terminal" evidence="6">
    <location>
        <begin position="206"/>
        <end position="337"/>
    </location>
</feature>
<accession>A0A8C5MP05</accession>
<dbReference type="Gene3D" id="3.90.180.10">
    <property type="entry name" value="Medium-chain alcohol dehydrogenases, catalytic domain"/>
    <property type="match status" value="1"/>
</dbReference>
<organism evidence="8 9">
    <name type="scientific">Leptobrachium leishanense</name>
    <name type="common">Leishan spiny toad</name>
    <dbReference type="NCBI Taxonomy" id="445787"/>
    <lineage>
        <taxon>Eukaryota</taxon>
        <taxon>Metazoa</taxon>
        <taxon>Chordata</taxon>
        <taxon>Craniata</taxon>
        <taxon>Vertebrata</taxon>
        <taxon>Euteleostomi</taxon>
        <taxon>Amphibia</taxon>
        <taxon>Batrachia</taxon>
        <taxon>Anura</taxon>
        <taxon>Pelobatoidea</taxon>
        <taxon>Megophryidae</taxon>
        <taxon>Leptobrachium</taxon>
    </lineage>
</organism>
<evidence type="ECO:0000256" key="5">
    <source>
        <dbReference type="RuleBase" id="RU361277"/>
    </source>
</evidence>
<dbReference type="InterPro" id="IPR011032">
    <property type="entry name" value="GroES-like_sf"/>
</dbReference>
<dbReference type="Pfam" id="PF08240">
    <property type="entry name" value="ADH_N"/>
    <property type="match status" value="1"/>
</dbReference>
<keyword evidence="9" id="KW-1185">Reference proteome</keyword>
<dbReference type="Gene3D" id="3.40.50.720">
    <property type="entry name" value="NAD(P)-binding Rossmann-like Domain"/>
    <property type="match status" value="1"/>
</dbReference>
<proteinExistence type="inferred from homology"/>
<comment type="cofactor">
    <cofactor evidence="1 5">
        <name>Zn(2+)</name>
        <dbReference type="ChEBI" id="CHEBI:29105"/>
    </cofactor>
</comment>
<dbReference type="PANTHER" id="PTHR43880:SF63">
    <property type="entry name" value="ALCOHOL DEHYDROGENASE 1A (CLASS I), ALPHA POLYPEPTIDE"/>
    <property type="match status" value="1"/>
</dbReference>
<evidence type="ECO:0000313" key="9">
    <source>
        <dbReference type="Proteomes" id="UP000694569"/>
    </source>
</evidence>
<dbReference type="SUPFAM" id="SSF51735">
    <property type="entry name" value="NAD(P)-binding Rossmann-fold domains"/>
    <property type="match status" value="1"/>
</dbReference>
<dbReference type="InterPro" id="IPR013154">
    <property type="entry name" value="ADH-like_N"/>
</dbReference>
<sequence>METQRFLPSAVLTGSCACWRHHACDLGESLVVRGARNRRPWVSILASGICGTDSSALSMVLCNVKFPMILGHEAVGIVESIGSGVTLVKPGDKVIPLFVPNCGVCRSCQSPNSNLCHKNDISTNRGLMEDNTTRFTCKGKPIHNFFSTSTFTEYTVVSEICVAKVDPKAPIEVCLIGCGFATGYGAAINTAKVTPGSTCAVFGLGGVGFSTIIGCKISGAARIIGIGSHKEKFPLAIELGATECISPKDYNKPIEEVIAEMTNGGVDYSFECAGRIETMKTALESTYPGSGVTVILGVASATERLSVHPNDLLSGRSLKGSIFGGWKSQKDVPKLVDDYMGKKFKLDFLVNQTIPLEKINDAFQLMKSGVSGRNIVLF</sequence>
<dbReference type="Pfam" id="PF00107">
    <property type="entry name" value="ADH_zinc_N"/>
    <property type="match status" value="1"/>
</dbReference>
<keyword evidence="3 5" id="KW-0862">Zinc</keyword>
<feature type="domain" description="Alcohol dehydrogenase-like N-terminal" evidence="7">
    <location>
        <begin position="42"/>
        <end position="165"/>
    </location>
</feature>
<evidence type="ECO:0008006" key="10">
    <source>
        <dbReference type="Google" id="ProtNLM"/>
    </source>
</evidence>
<evidence type="ECO:0000256" key="1">
    <source>
        <dbReference type="ARBA" id="ARBA00001947"/>
    </source>
</evidence>
<protein>
    <recommendedName>
        <fullName evidence="10">Alcohol dehydrogenase</fullName>
    </recommendedName>
</protein>
<evidence type="ECO:0000256" key="2">
    <source>
        <dbReference type="ARBA" id="ARBA00022723"/>
    </source>
</evidence>
<dbReference type="AlphaFoldDB" id="A0A8C5MP05"/>
<dbReference type="GO" id="GO:0042573">
    <property type="term" value="P:retinoic acid metabolic process"/>
    <property type="evidence" value="ECO:0007669"/>
    <property type="project" value="TreeGrafter"/>
</dbReference>
<dbReference type="GO" id="GO:0008270">
    <property type="term" value="F:zinc ion binding"/>
    <property type="evidence" value="ECO:0007669"/>
    <property type="project" value="InterPro"/>
</dbReference>
<dbReference type="OrthoDB" id="417550at2759"/>
<keyword evidence="2 5" id="KW-0479">Metal-binding</keyword>
<dbReference type="InterPro" id="IPR036291">
    <property type="entry name" value="NAD(P)-bd_dom_sf"/>
</dbReference>
<dbReference type="PANTHER" id="PTHR43880">
    <property type="entry name" value="ALCOHOL DEHYDROGENASE"/>
    <property type="match status" value="1"/>
</dbReference>
<keyword evidence="4" id="KW-0560">Oxidoreductase</keyword>
<dbReference type="PROSITE" id="PS51257">
    <property type="entry name" value="PROKAR_LIPOPROTEIN"/>
    <property type="match status" value="1"/>
</dbReference>
<comment type="similarity">
    <text evidence="5">Belongs to the zinc-containing alcohol dehydrogenase family.</text>
</comment>
<dbReference type="GO" id="GO:0005829">
    <property type="term" value="C:cytosol"/>
    <property type="evidence" value="ECO:0007669"/>
    <property type="project" value="TreeGrafter"/>
</dbReference>
<dbReference type="GO" id="GO:0042572">
    <property type="term" value="P:retinol metabolic process"/>
    <property type="evidence" value="ECO:0007669"/>
    <property type="project" value="TreeGrafter"/>
</dbReference>
<evidence type="ECO:0000313" key="8">
    <source>
        <dbReference type="Ensembl" id="ENSLLEP00000017057.1"/>
    </source>
</evidence>
<dbReference type="FunFam" id="3.40.50.720:FF:000003">
    <property type="entry name" value="S-(hydroxymethyl)glutathione dehydrogenase"/>
    <property type="match status" value="1"/>
</dbReference>